<dbReference type="InterPro" id="IPR017946">
    <property type="entry name" value="PLC-like_Pdiesterase_TIM-brl"/>
</dbReference>
<dbReference type="PANTHER" id="PTHR22958">
    <property type="entry name" value="GLYCEROPHOSPHORYL DIESTER PHOSPHODIESTERASE"/>
    <property type="match status" value="1"/>
</dbReference>
<feature type="domain" description="SPX" evidence="6">
    <location>
        <begin position="1"/>
        <end position="144"/>
    </location>
</feature>
<feature type="compositionally biased region" description="Polar residues" evidence="5">
    <location>
        <begin position="539"/>
        <end position="549"/>
    </location>
</feature>
<proteinExistence type="predicted"/>
<evidence type="ECO:0000313" key="9">
    <source>
        <dbReference type="Proteomes" id="UP000236546"/>
    </source>
</evidence>
<evidence type="ECO:0000256" key="4">
    <source>
        <dbReference type="PROSITE-ProRule" id="PRU00023"/>
    </source>
</evidence>
<evidence type="ECO:0000259" key="6">
    <source>
        <dbReference type="PROSITE" id="PS51382"/>
    </source>
</evidence>
<dbReference type="AlphaFoldDB" id="A0A2K0T3E5"/>
<dbReference type="GO" id="GO:0047389">
    <property type="term" value="F:glycerophosphocholine phosphodiesterase activity"/>
    <property type="evidence" value="ECO:0007669"/>
    <property type="project" value="TreeGrafter"/>
</dbReference>
<dbReference type="PANTHER" id="PTHR22958:SF1">
    <property type="entry name" value="GLYCEROPHOSPHOCHOLINE PHOSPHODIESTERASE GPCPD1"/>
    <property type="match status" value="1"/>
</dbReference>
<dbReference type="EMBL" id="MTYH01000073">
    <property type="protein sequence ID" value="PNP40025.1"/>
    <property type="molecule type" value="Genomic_DNA"/>
</dbReference>
<accession>A0A2K0T3E5</accession>
<feature type="repeat" description="ANK" evidence="4">
    <location>
        <begin position="468"/>
        <end position="500"/>
    </location>
</feature>
<evidence type="ECO:0000313" key="8">
    <source>
        <dbReference type="EMBL" id="PNP40025.1"/>
    </source>
</evidence>
<dbReference type="Pfam" id="PF03009">
    <property type="entry name" value="GDPD"/>
    <property type="match status" value="1"/>
</dbReference>
<evidence type="ECO:0000256" key="2">
    <source>
        <dbReference type="ARBA" id="ARBA00022801"/>
    </source>
</evidence>
<gene>
    <name evidence="8" type="ORF">TGAMA5MH_07947</name>
</gene>
<feature type="region of interest" description="Disordered" evidence="5">
    <location>
        <begin position="528"/>
        <end position="549"/>
    </location>
</feature>
<dbReference type="Pfam" id="PF25329">
    <property type="entry name" value="C2_GDE1"/>
    <property type="match status" value="1"/>
</dbReference>
<dbReference type="SUPFAM" id="SSF48403">
    <property type="entry name" value="Ankyrin repeat"/>
    <property type="match status" value="1"/>
</dbReference>
<dbReference type="SMART" id="SM00248">
    <property type="entry name" value="ANK"/>
    <property type="match status" value="7"/>
</dbReference>
<evidence type="ECO:0000256" key="3">
    <source>
        <dbReference type="ARBA" id="ARBA00023043"/>
    </source>
</evidence>
<keyword evidence="3 4" id="KW-0040">ANK repeat</keyword>
<keyword evidence="2" id="KW-0378">Hydrolase</keyword>
<evidence type="ECO:0008006" key="10">
    <source>
        <dbReference type="Google" id="ProtNLM"/>
    </source>
</evidence>
<feature type="domain" description="GP-PDE" evidence="7">
    <location>
        <begin position="719"/>
        <end position="1048"/>
    </location>
</feature>
<dbReference type="Gene3D" id="3.20.20.190">
    <property type="entry name" value="Phosphatidylinositol (PI) phosphodiesterase"/>
    <property type="match status" value="1"/>
</dbReference>
<name>A0A2K0T3E5_9HYPO</name>
<evidence type="ECO:0000259" key="7">
    <source>
        <dbReference type="PROSITE" id="PS51704"/>
    </source>
</evidence>
<reference evidence="8 9" key="1">
    <citation type="submission" date="2017-02" db="EMBL/GenBank/DDBJ databases">
        <title>Genomes of Trichoderma spp. with biocontrol activity.</title>
        <authorList>
            <person name="Gardiner D."/>
            <person name="Kazan K."/>
            <person name="Vos C."/>
            <person name="Harvey P."/>
        </authorList>
    </citation>
    <scope>NUCLEOTIDE SEQUENCE [LARGE SCALE GENOMIC DNA]</scope>
    <source>
        <strain evidence="8 9">A5MH</strain>
    </source>
</reference>
<evidence type="ECO:0000256" key="1">
    <source>
        <dbReference type="ARBA" id="ARBA00022737"/>
    </source>
</evidence>
<dbReference type="SUPFAM" id="SSF51695">
    <property type="entry name" value="PLC-like phosphodiesterases"/>
    <property type="match status" value="1"/>
</dbReference>
<dbReference type="Pfam" id="PF12796">
    <property type="entry name" value="Ank_2"/>
    <property type="match status" value="3"/>
</dbReference>
<dbReference type="PROSITE" id="PS51704">
    <property type="entry name" value="GP_PDE"/>
    <property type="match status" value="1"/>
</dbReference>
<organism evidence="8 9">
    <name type="scientific">Trichoderma gamsii</name>
    <dbReference type="NCBI Taxonomy" id="398673"/>
    <lineage>
        <taxon>Eukaryota</taxon>
        <taxon>Fungi</taxon>
        <taxon>Dikarya</taxon>
        <taxon>Ascomycota</taxon>
        <taxon>Pezizomycotina</taxon>
        <taxon>Sordariomycetes</taxon>
        <taxon>Hypocreomycetidae</taxon>
        <taxon>Hypocreales</taxon>
        <taxon>Hypocreaceae</taxon>
        <taxon>Trichoderma</taxon>
    </lineage>
</organism>
<dbReference type="PROSITE" id="PS51382">
    <property type="entry name" value="SPX"/>
    <property type="match status" value="1"/>
</dbReference>
<dbReference type="InterPro" id="IPR057506">
    <property type="entry name" value="C2_GPCPD1"/>
</dbReference>
<dbReference type="InterPro" id="IPR002110">
    <property type="entry name" value="Ankyrin_rpt"/>
</dbReference>
<dbReference type="OrthoDB" id="197419at2759"/>
<dbReference type="Proteomes" id="UP000236546">
    <property type="component" value="Unassembled WGS sequence"/>
</dbReference>
<protein>
    <recommendedName>
        <fullName evidence="10">Glycerophosphoryl diester phosphodiesterase</fullName>
    </recommendedName>
</protein>
<dbReference type="InterPro" id="IPR030395">
    <property type="entry name" value="GP_PDE_dom"/>
</dbReference>
<dbReference type="InterPro" id="IPR051578">
    <property type="entry name" value="GDPD"/>
</dbReference>
<dbReference type="InterPro" id="IPR004331">
    <property type="entry name" value="SPX_dom"/>
</dbReference>
<evidence type="ECO:0000256" key="5">
    <source>
        <dbReference type="SAM" id="MobiDB-lite"/>
    </source>
</evidence>
<comment type="caution">
    <text evidence="8">The sequence shown here is derived from an EMBL/GenBank/DDBJ whole genome shotgun (WGS) entry which is preliminary data.</text>
</comment>
<feature type="repeat" description="ANK" evidence="4">
    <location>
        <begin position="431"/>
        <end position="452"/>
    </location>
</feature>
<feature type="repeat" description="ANK" evidence="4">
    <location>
        <begin position="358"/>
        <end position="390"/>
    </location>
</feature>
<dbReference type="PROSITE" id="PS50297">
    <property type="entry name" value="ANK_REP_REGION"/>
    <property type="match status" value="3"/>
</dbReference>
<sequence length="1059" mass="118414">MKFGLKFHHHLVAKWADDYVDYNGLRQMIRLASQREQGLPEVLVHLESSMSSFKISYCRKLKSISRREADVCAIFGLSSLPDAIPNIDTAEQPELALLLFVYQGLLREVQEVEWFGRVNETAMTKLLGKIGSGFQQANDYHRLQLQWSTMQRNLENTLVGTKKRISDIVVDLRRVSSMTRQATRPICMRAVLRAESSPGELYDWIKSDEVVAIRRYYFSSDVPLTKRQSELKEQMYSLFIAAIIMEAEEIAKFLVEFAVAEKDWSVLTDQIFFFLSTCGFMKQIGSSIMLSLEEWLVELLDRPGAFTTSLLRHKDNHGCFAIHYAAKYGLKSFVKALVRCAPISDADAGNILSRRDDDGMTPLHYAVLSSEPSILSFLLKALVDFNEKQQSKLNLPTFFGDLLLLSVRSGQDDVAKILLNHQTSINYTAPHGETALYCAAQANNLDLIKLLLTYTQRRLVVDFPSDITRWTPLMVACANGHSEVVSYLLEAGADPDRCDGLGWTAREHAVFRGYLGIATLFASKPSEATNKGPADSYRQAWQSPSPTSFSNNSERLVVINLGSTQGGHDRAAFELSHYNIEGGSSLSATSSLVLEISAPGTEAEPKLVRLPVLEDQINQPFIFCAKNEAPLQISIRLFRRETIDSMVLLSRGNTTLDHGKVFFGEKRESMIREVSVFMMDKETMDLTGTVLLSYVVATPFAGLQQPDTSNYQRRQGDPVQIVGHRGLGQNTDSRSYLQLGENTAMSFLSAYELGASFVEVYLQITRDLEAVIFHDFSLSESGTDVAIHDVTLSQYKHASDLQEPQSITPVTIDRGSDVLHGRPQRRRAWSTGEESRLRTEQLRDRLRYTVDFQNKGFKPNTRGDFIQGSLTTLDELLVDLPEDIGFNIEMKYPRLHEAVDAGVAPVTIDINTFVDVALEKIQRLAGNRPIILSSFTPEVCILLSVKQKAYPVMFITNAGKVPMADKELRVSSLQVGVQFARLWNLAGLVFACEALLYCHRLVQFVKNAGLVCASYGLLNNEPIHARKQADAGVDILMVDRVKLVADELANDAAISSTLN</sequence>
<dbReference type="Gene3D" id="1.25.40.20">
    <property type="entry name" value="Ankyrin repeat-containing domain"/>
    <property type="match status" value="1"/>
</dbReference>
<dbReference type="InterPro" id="IPR036770">
    <property type="entry name" value="Ankyrin_rpt-contain_sf"/>
</dbReference>
<keyword evidence="1" id="KW-0677">Repeat</keyword>
<dbReference type="PROSITE" id="PS50088">
    <property type="entry name" value="ANK_REPEAT"/>
    <property type="match status" value="3"/>
</dbReference>
<dbReference type="GO" id="GO:0046475">
    <property type="term" value="P:glycerophospholipid catabolic process"/>
    <property type="evidence" value="ECO:0007669"/>
    <property type="project" value="TreeGrafter"/>
</dbReference>